<keyword evidence="1" id="KW-0596">Phosphopantetheine</keyword>
<feature type="region of interest" description="C-terminal hotdog fold" evidence="5">
    <location>
        <begin position="1484"/>
        <end position="1626"/>
    </location>
</feature>
<evidence type="ECO:0000256" key="1">
    <source>
        <dbReference type="ARBA" id="ARBA00022450"/>
    </source>
</evidence>
<evidence type="ECO:0000313" key="10">
    <source>
        <dbReference type="EMBL" id="ARF53152.1"/>
    </source>
</evidence>
<dbReference type="PROSITE" id="PS52004">
    <property type="entry name" value="KS3_2"/>
    <property type="match status" value="1"/>
</dbReference>
<dbReference type="PANTHER" id="PTHR43775">
    <property type="entry name" value="FATTY ACID SYNTHASE"/>
    <property type="match status" value="1"/>
</dbReference>
<dbReference type="GO" id="GO:0006633">
    <property type="term" value="P:fatty acid biosynthetic process"/>
    <property type="evidence" value="ECO:0007669"/>
    <property type="project" value="TreeGrafter"/>
</dbReference>
<dbReference type="GO" id="GO:0004312">
    <property type="term" value="F:fatty acid synthase activity"/>
    <property type="evidence" value="ECO:0007669"/>
    <property type="project" value="TreeGrafter"/>
</dbReference>
<reference evidence="10 11" key="1">
    <citation type="submission" date="2017-04" db="EMBL/GenBank/DDBJ databases">
        <title>Complete Genome Sequence of Streptomyces gilvosporeus F607, a Capable Producer of Natamycin.</title>
        <authorList>
            <person name="Zong G."/>
            <person name="Zhong C."/>
            <person name="Fu J."/>
            <person name="Qin R."/>
            <person name="Cao G."/>
        </authorList>
    </citation>
    <scope>NUCLEOTIDE SEQUENCE [LARGE SCALE GENOMIC DNA]</scope>
    <source>
        <strain evidence="10 11">F607</strain>
    </source>
</reference>
<feature type="compositionally biased region" description="Pro residues" evidence="7">
    <location>
        <begin position="788"/>
        <end position="799"/>
    </location>
</feature>
<evidence type="ECO:0000256" key="2">
    <source>
        <dbReference type="ARBA" id="ARBA00022553"/>
    </source>
</evidence>
<feature type="region of interest" description="Disordered" evidence="7">
    <location>
        <begin position="780"/>
        <end position="805"/>
    </location>
</feature>
<evidence type="ECO:0000256" key="5">
    <source>
        <dbReference type="PROSITE-ProRule" id="PRU01363"/>
    </source>
</evidence>
<dbReference type="RefSeq" id="WP_083102583.1">
    <property type="nucleotide sequence ID" value="NZ_CP020569.1"/>
</dbReference>
<evidence type="ECO:0000259" key="8">
    <source>
        <dbReference type="PROSITE" id="PS52004"/>
    </source>
</evidence>
<protein>
    <submittedName>
        <fullName evidence="10">Uncharacterized protein</fullName>
    </submittedName>
</protein>
<dbReference type="EMBL" id="CP020569">
    <property type="protein sequence ID" value="ARF53152.1"/>
    <property type="molecule type" value="Genomic_DNA"/>
</dbReference>
<comment type="similarity">
    <text evidence="6">Belongs to the thiolase-like superfamily. Beta-ketoacyl-ACP synthases family.</text>
</comment>
<dbReference type="Pfam" id="PF08659">
    <property type="entry name" value="KR"/>
    <property type="match status" value="1"/>
</dbReference>
<dbReference type="SMART" id="SM00822">
    <property type="entry name" value="PKS_KR"/>
    <property type="match status" value="1"/>
</dbReference>
<keyword evidence="2" id="KW-0597">Phosphoprotein</keyword>
<feature type="region of interest" description="N-terminal hotdog fold" evidence="5">
    <location>
        <begin position="1342"/>
        <end position="1473"/>
    </location>
</feature>
<dbReference type="InterPro" id="IPR013968">
    <property type="entry name" value="PKS_KR"/>
</dbReference>
<dbReference type="InterPro" id="IPR016039">
    <property type="entry name" value="Thiolase-like"/>
</dbReference>
<name>A0A1V0TKI1_9ACTN</name>
<dbReference type="InterPro" id="IPR049900">
    <property type="entry name" value="PKS_mFAS_DH"/>
</dbReference>
<dbReference type="CDD" id="cd00833">
    <property type="entry name" value="PKS"/>
    <property type="match status" value="1"/>
</dbReference>
<keyword evidence="3 6" id="KW-0808">Transferase</keyword>
<dbReference type="OrthoDB" id="4490964at2"/>
<dbReference type="Proteomes" id="UP000192726">
    <property type="component" value="Chromosome"/>
</dbReference>
<evidence type="ECO:0000256" key="6">
    <source>
        <dbReference type="RuleBase" id="RU003694"/>
    </source>
</evidence>
<evidence type="ECO:0000259" key="9">
    <source>
        <dbReference type="PROSITE" id="PS52019"/>
    </source>
</evidence>
<dbReference type="PANTHER" id="PTHR43775:SF51">
    <property type="entry name" value="INACTIVE PHENOLPHTHIOCEROL SYNTHESIS POLYKETIDE SYNTHASE TYPE I PKS1-RELATED"/>
    <property type="match status" value="1"/>
</dbReference>
<organism evidence="10 11">
    <name type="scientific">Streptomyces gilvosporeus</name>
    <dbReference type="NCBI Taxonomy" id="553510"/>
    <lineage>
        <taxon>Bacteria</taxon>
        <taxon>Bacillati</taxon>
        <taxon>Actinomycetota</taxon>
        <taxon>Actinomycetes</taxon>
        <taxon>Kitasatosporales</taxon>
        <taxon>Streptomycetaceae</taxon>
        <taxon>Streptomyces</taxon>
    </lineage>
</organism>
<keyword evidence="4" id="KW-0511">Multifunctional enzyme</keyword>
<dbReference type="STRING" id="553510.B1H19_02230"/>
<keyword evidence="11" id="KW-1185">Reference proteome</keyword>
<dbReference type="SUPFAM" id="SSF51735">
    <property type="entry name" value="NAD(P)-binding Rossmann-fold domains"/>
    <property type="match status" value="2"/>
</dbReference>
<dbReference type="Pfam" id="PF02801">
    <property type="entry name" value="Ketoacyl-synt_C"/>
    <property type="match status" value="1"/>
</dbReference>
<dbReference type="KEGG" id="sgv:B1H19_02230"/>
<dbReference type="InterPro" id="IPR042104">
    <property type="entry name" value="PKS_dehydratase_sf"/>
</dbReference>
<accession>A0A1V0TKI1</accession>
<dbReference type="InterPro" id="IPR050091">
    <property type="entry name" value="PKS_NRPS_Biosynth_Enz"/>
</dbReference>
<dbReference type="Gene3D" id="3.40.47.10">
    <property type="match status" value="2"/>
</dbReference>
<dbReference type="InterPro" id="IPR014030">
    <property type="entry name" value="Ketoacyl_synth_N"/>
</dbReference>
<evidence type="ECO:0000256" key="3">
    <source>
        <dbReference type="ARBA" id="ARBA00022679"/>
    </source>
</evidence>
<dbReference type="InterPro" id="IPR020841">
    <property type="entry name" value="PKS_Beta-ketoAc_synthase_dom"/>
</dbReference>
<dbReference type="InterPro" id="IPR049552">
    <property type="entry name" value="PKS_DH_N"/>
</dbReference>
<dbReference type="Pfam" id="PF00109">
    <property type="entry name" value="ketoacyl-synt"/>
    <property type="match status" value="3"/>
</dbReference>
<feature type="region of interest" description="Disordered" evidence="7">
    <location>
        <begin position="1310"/>
        <end position="1347"/>
    </location>
</feature>
<feature type="domain" description="PKS/mFAS DH" evidence="9">
    <location>
        <begin position="1342"/>
        <end position="1626"/>
    </location>
</feature>
<feature type="active site" description="Proton acceptor; for dehydratase activity" evidence="5">
    <location>
        <position position="1373"/>
    </location>
</feature>
<dbReference type="InterPro" id="IPR014031">
    <property type="entry name" value="Ketoacyl_synth_C"/>
</dbReference>
<dbReference type="SUPFAM" id="SSF53901">
    <property type="entry name" value="Thiolase-like"/>
    <property type="match status" value="3"/>
</dbReference>
<dbReference type="Gene3D" id="3.40.50.720">
    <property type="entry name" value="NAD(P)-binding Rossmann-like Domain"/>
    <property type="match status" value="1"/>
</dbReference>
<feature type="active site" description="Proton donor; for dehydratase activity" evidence="5">
    <location>
        <position position="1543"/>
    </location>
</feature>
<dbReference type="Pfam" id="PF21089">
    <property type="entry name" value="PKS_DH_N"/>
    <property type="match status" value="1"/>
</dbReference>
<dbReference type="InterPro" id="IPR036291">
    <property type="entry name" value="NAD(P)-bd_dom_sf"/>
</dbReference>
<dbReference type="SMART" id="SM00825">
    <property type="entry name" value="PKS_KS"/>
    <property type="match status" value="1"/>
</dbReference>
<dbReference type="Gene3D" id="3.10.129.110">
    <property type="entry name" value="Polyketide synthase dehydratase"/>
    <property type="match status" value="1"/>
</dbReference>
<dbReference type="InterPro" id="IPR057326">
    <property type="entry name" value="KR_dom"/>
</dbReference>
<evidence type="ECO:0000313" key="11">
    <source>
        <dbReference type="Proteomes" id="UP000192726"/>
    </source>
</evidence>
<sequence>MAFDHDAAVRPDHGDQVIAVVGMGLAVPGASSPEELWQVLRRPDAALSEPTRFDAGPLYSADPLSADHACSRIAGYLRDFRPHPVLGAELARGDWEGSPTELVWLRHSVLQALHGVTRRDSDRVSACFGAWPGGTQSVEDSLLVSVTARQLARHLGGSPLRRSAHERRLREVLRARYRHACDRPSAGLPYAVLRDAVGGLLPQNGERLLVDTASSSSLYAVELAVQGLLAGDCELALCGGFNGVGRLGAVQLTGFRGLSRSGRLRAFDAAADGTAFAEAAAALCLKPLGRARADGDRVLGVLCGVGTASDGRGRNISAPNPRGQRLCVRRARAVSGVEPCDIDWVVAHGGGSPVGDGVELATLAGLAPDGGYLCTSNKSQIGHPCWAAGAVSVIHALLGIEHELVPAQRQFDTPRADAPTGGVRIPTADVRWPRRPGRPRIAAVNSIGLGGTNGHVLVQSPDDLASGAPRASGDLPDGVPVVLVGWSAQLPGGADHHRVRRWLTTGAPGPERSFGDAYPAPAFADARLPPPTTSSIDRTHLMALTAAARLVAEYGEIWADHRDTTGVIAAQSGPTPRLVDTVLRAGSTDLESLQLPDDDQRALKDFLTRLRDRTPMTEESMAGVLPGVAASRISNRWDLRGPTLSLDAGPGSSHAALLVAERYLRSGRLEVALVLGINSGSTTEVAEYAEVRAEHIAEGAFLLALAREDVALRHGWRTLATVRTAVSGTAEHGARHERRRHTPYTYLAADGALDVLHAALSTTPEAVLDCPTTGLRTTVTQQRRVDPEQPPAAPPPAHAPAPSSVNTRCALVLRRREPTPAAGASPQLGALPPSSVVLVHSARLAAELAARTRARGALVLSTDPSTPSGTATVIASVDGEGEGPDALHTALDALAGAAPHVRVLLSVPDLAGHWPGPLPARLRTVQELLVLVLRHLGDRLAAGSVAVLAYDPLTGFCMHPYTALITGMVRSLAWELPRERVLAVVTDADTAPGLSELARELGSVRERPVVYYRGGLRHVERLVAAPADDAAPLGLDSSSVVVAVGGARGITAAAVQGIADRCRPKIWLLGTTPVDAVPPEFLNNDPRAEAVLRPRFIADGLRGEPHLTVGELNRRFTTRTQAAGILRRLRTLRASCGEDRVRYLVCDITDSAAVHRAAAAIAAEDGKVDLLLHAATRSRPKPYPEKSLADFRQVLNTKVTGYLHLRDAFAEPAPRRWCNFGSDVIAFGMPGDTDYVAANEFLAAAARYESQVLGRPESTIGWGLWEHSGFAAGELERQRVRRFGLLTGIEDAEGVRALLAELTAPSPLEPSPLYMSPSERAVAESRSPGLTERVAPPAGPHGPLLGAPDDSAAGRARWIWRLETERDTYLMDHSLDGRPVLAGMVAVAMAAEAAAVLLPGQPLLGFHDVRFTDFVWADPQHPGPTKYRVTAEALRKDRVRVRFLSDVIAPGGRVLRTDREHAVLEVVAGRPGPSPKWARWRDDVLVRHLDPVYRDGSPLRLTGPFQNTAGVEAGPRGVRGRWLAQLARDEALARLPLPALLLDALVRTTFFAPADAERVAIRVVRGIERIDLYAWESDADLAARYPGGVELHCETASLTCTAAAGGRVLARLTGVDVPVYATVPAAVVPPKTTTTHRRPT</sequence>
<evidence type="ECO:0000256" key="4">
    <source>
        <dbReference type="ARBA" id="ARBA00023268"/>
    </source>
</evidence>
<gene>
    <name evidence="10" type="ORF">B1H19_02230</name>
</gene>
<evidence type="ECO:0000256" key="7">
    <source>
        <dbReference type="SAM" id="MobiDB-lite"/>
    </source>
</evidence>
<proteinExistence type="inferred from homology"/>
<dbReference type="PROSITE" id="PS52019">
    <property type="entry name" value="PKS_MFAS_DH"/>
    <property type="match status" value="1"/>
</dbReference>
<feature type="region of interest" description="Disordered" evidence="7">
    <location>
        <begin position="412"/>
        <end position="436"/>
    </location>
</feature>
<feature type="domain" description="Ketosynthase family 3 (KS3)" evidence="8">
    <location>
        <begin position="15"/>
        <end position="460"/>
    </location>
</feature>